<proteinExistence type="predicted"/>
<feature type="signal peptide" evidence="7">
    <location>
        <begin position="1"/>
        <end position="27"/>
    </location>
</feature>
<keyword evidence="6" id="KW-0472">Membrane</keyword>
<evidence type="ECO:0000256" key="4">
    <source>
        <dbReference type="ARBA" id="ARBA00023008"/>
    </source>
</evidence>
<dbReference type="Gene3D" id="2.60.40.1220">
    <property type="match status" value="1"/>
</dbReference>
<comment type="caution">
    <text evidence="9">The sequence shown here is derived from an EMBL/GenBank/DDBJ whole genome shotgun (WGS) entry which is preliminary data.</text>
</comment>
<organism evidence="9 10">
    <name type="scientific">Microbacterium commune</name>
    <dbReference type="NCBI Taxonomy" id="2762219"/>
    <lineage>
        <taxon>Bacteria</taxon>
        <taxon>Bacillati</taxon>
        <taxon>Actinomycetota</taxon>
        <taxon>Actinomycetes</taxon>
        <taxon>Micrococcales</taxon>
        <taxon>Microbacteriaceae</taxon>
        <taxon>Microbacterium</taxon>
    </lineage>
</organism>
<comment type="subcellular location">
    <subcellularLocation>
        <location evidence="1">Cell envelope</location>
    </subcellularLocation>
</comment>
<evidence type="ECO:0000256" key="5">
    <source>
        <dbReference type="SAM" id="MobiDB-lite"/>
    </source>
</evidence>
<dbReference type="PANTHER" id="PTHR34820:SF4">
    <property type="entry name" value="INNER MEMBRANE PROTEIN YEBZ"/>
    <property type="match status" value="1"/>
</dbReference>
<dbReference type="InterPro" id="IPR014756">
    <property type="entry name" value="Ig_E-set"/>
</dbReference>
<dbReference type="Proteomes" id="UP000611521">
    <property type="component" value="Unassembled WGS sequence"/>
</dbReference>
<keyword evidence="4" id="KW-0186">Copper</keyword>
<keyword evidence="6" id="KW-1133">Transmembrane helix</keyword>
<protein>
    <submittedName>
        <fullName evidence="9">Copper resistance protein CopC</fullName>
    </submittedName>
</protein>
<dbReference type="InterPro" id="IPR032694">
    <property type="entry name" value="CopC/D"/>
</dbReference>
<dbReference type="PANTHER" id="PTHR34820">
    <property type="entry name" value="INNER MEMBRANE PROTEIN YEBZ"/>
    <property type="match status" value="1"/>
</dbReference>
<feature type="chain" id="PRO_5045990319" evidence="7">
    <location>
        <begin position="28"/>
        <end position="191"/>
    </location>
</feature>
<feature type="region of interest" description="Disordered" evidence="5">
    <location>
        <begin position="128"/>
        <end position="161"/>
    </location>
</feature>
<feature type="compositionally biased region" description="Low complexity" evidence="5">
    <location>
        <begin position="128"/>
        <end position="157"/>
    </location>
</feature>
<evidence type="ECO:0000313" key="10">
    <source>
        <dbReference type="Proteomes" id="UP000611521"/>
    </source>
</evidence>
<evidence type="ECO:0000313" key="9">
    <source>
        <dbReference type="EMBL" id="MBD8011872.1"/>
    </source>
</evidence>
<feature type="transmembrane region" description="Helical" evidence="6">
    <location>
        <begin position="165"/>
        <end position="187"/>
    </location>
</feature>
<evidence type="ECO:0000256" key="3">
    <source>
        <dbReference type="ARBA" id="ARBA00022729"/>
    </source>
</evidence>
<dbReference type="InterPro" id="IPR014755">
    <property type="entry name" value="Cu-Rt/internalin_Ig-like"/>
</dbReference>
<keyword evidence="10" id="KW-1185">Reference proteome</keyword>
<reference evidence="9 10" key="1">
    <citation type="submission" date="2020-08" db="EMBL/GenBank/DDBJ databases">
        <title>A Genomic Blueprint of the Chicken Gut Microbiome.</title>
        <authorList>
            <person name="Gilroy R."/>
            <person name="Ravi A."/>
            <person name="Getino M."/>
            <person name="Pursley I."/>
            <person name="Horton D.L."/>
            <person name="Alikhan N.-F."/>
            <person name="Baker D."/>
            <person name="Gharbi K."/>
            <person name="Hall N."/>
            <person name="Watson M."/>
            <person name="Adriaenssens E.M."/>
            <person name="Foster-Nyarko E."/>
            <person name="Jarju S."/>
            <person name="Secka A."/>
            <person name="Antonio M."/>
            <person name="Oren A."/>
            <person name="Chaudhuri R."/>
            <person name="La Ragione R.M."/>
            <person name="Hildebrand F."/>
            <person name="Pallen M.J."/>
        </authorList>
    </citation>
    <scope>NUCLEOTIDE SEQUENCE [LARGE SCALE GENOMIC DNA]</scope>
    <source>
        <strain evidence="9 10">Re1</strain>
    </source>
</reference>
<keyword evidence="6" id="KW-0812">Transmembrane</keyword>
<feature type="domain" description="CopC" evidence="8">
    <location>
        <begin position="28"/>
        <end position="124"/>
    </location>
</feature>
<dbReference type="SUPFAM" id="SSF81296">
    <property type="entry name" value="E set domains"/>
    <property type="match status" value="1"/>
</dbReference>
<dbReference type="InterPro" id="IPR007348">
    <property type="entry name" value="CopC_dom"/>
</dbReference>
<dbReference type="EMBL" id="JACSPX010000001">
    <property type="protein sequence ID" value="MBD8011872.1"/>
    <property type="molecule type" value="Genomic_DNA"/>
</dbReference>
<evidence type="ECO:0000256" key="7">
    <source>
        <dbReference type="SAM" id="SignalP"/>
    </source>
</evidence>
<evidence type="ECO:0000256" key="6">
    <source>
        <dbReference type="SAM" id="Phobius"/>
    </source>
</evidence>
<accession>A0ABR8W4G2</accession>
<evidence type="ECO:0000256" key="2">
    <source>
        <dbReference type="ARBA" id="ARBA00022723"/>
    </source>
</evidence>
<keyword evidence="3 7" id="KW-0732">Signal</keyword>
<keyword evidence="2" id="KW-0479">Metal-binding</keyword>
<evidence type="ECO:0000256" key="1">
    <source>
        <dbReference type="ARBA" id="ARBA00004196"/>
    </source>
</evidence>
<evidence type="ECO:0000259" key="8">
    <source>
        <dbReference type="Pfam" id="PF04234"/>
    </source>
</evidence>
<gene>
    <name evidence="9" type="ORF">H9633_06125</name>
</gene>
<sequence length="191" mass="19468">MFRIRTTIAAVAVATVAALAVAAPASAHDTIVSSTPAADSQLTAAPTEVVLTFSNTLLSIDENSGTAMTVVDESGQDWVAGPPSIEADTVTVPLSEGMPDGAYTVTWQVVSSDGHPTSGEYAFSLTVPEPTATPSATPSETAAADATAQPSDAAQPTEQSDPMPWPLLIGLGVVLLAAVITAIVIVARRRR</sequence>
<dbReference type="RefSeq" id="WP_191712458.1">
    <property type="nucleotide sequence ID" value="NZ_JACSPX010000001.1"/>
</dbReference>
<dbReference type="Pfam" id="PF04234">
    <property type="entry name" value="CopC"/>
    <property type="match status" value="1"/>
</dbReference>
<name>A0ABR8W4G2_9MICO</name>